<organism evidence="1">
    <name type="scientific">Ralstonia solanacearum</name>
    <name type="common">Pseudomonas solanacearum</name>
    <dbReference type="NCBI Taxonomy" id="305"/>
    <lineage>
        <taxon>Bacteria</taxon>
        <taxon>Pseudomonadati</taxon>
        <taxon>Pseudomonadota</taxon>
        <taxon>Betaproteobacteria</taxon>
        <taxon>Burkholderiales</taxon>
        <taxon>Burkholderiaceae</taxon>
        <taxon>Ralstonia</taxon>
        <taxon>Ralstonia solanacearum species complex</taxon>
    </lineage>
</organism>
<accession>A0A0S4U913</accession>
<sequence length="64" mass="7134">MAVSDDAEPRRLERTLSCAGSLQRAPFGFDPQKYRARHGKTLTEKYGSRQPARAKSGKKSDPAR</sequence>
<evidence type="ECO:0000313" key="1">
    <source>
        <dbReference type="EMBL" id="CUV18305.1"/>
    </source>
</evidence>
<dbReference type="EMBL" id="LN899821">
    <property type="protein sequence ID" value="CUV18305.1"/>
    <property type="molecule type" value="Genomic_DNA"/>
</dbReference>
<name>A0A0S4U913_RALSL</name>
<dbReference type="AlphaFoldDB" id="A0A0S4U913"/>
<protein>
    <submittedName>
        <fullName evidence="1">Uncharacterized protein</fullName>
    </submittedName>
</protein>
<reference evidence="1" key="1">
    <citation type="submission" date="2015-10" db="EMBL/GenBank/DDBJ databases">
        <authorList>
            <person name="Gilbert D.G."/>
        </authorList>
    </citation>
    <scope>NUCLEOTIDE SEQUENCE</scope>
    <source>
        <strain evidence="1">Phyl III-seqv23</strain>
    </source>
</reference>
<proteinExistence type="predicted"/>
<gene>
    <name evidence="1" type="ORF">PSS4_v1_560041</name>
</gene>